<reference evidence="4 5" key="1">
    <citation type="submission" date="2015-01" db="EMBL/GenBank/DDBJ databases">
        <title>The Genome Sequence of Fonsecaea multimorphosa CBS 102226.</title>
        <authorList>
            <consortium name="The Broad Institute Genomics Platform"/>
            <person name="Cuomo C."/>
            <person name="de Hoog S."/>
            <person name="Gorbushina A."/>
            <person name="Stielow B."/>
            <person name="Teixiera M."/>
            <person name="Abouelleil A."/>
            <person name="Chapman S.B."/>
            <person name="Priest M."/>
            <person name="Young S.K."/>
            <person name="Wortman J."/>
            <person name="Nusbaum C."/>
            <person name="Birren B."/>
        </authorList>
    </citation>
    <scope>NUCLEOTIDE SEQUENCE [LARGE SCALE GENOMIC DNA]</scope>
    <source>
        <strain evidence="4 5">CBS 102226</strain>
    </source>
</reference>
<feature type="region of interest" description="Disordered" evidence="1">
    <location>
        <begin position="1147"/>
        <end position="1199"/>
    </location>
</feature>
<feature type="domain" description="Sacsin/Nov" evidence="3">
    <location>
        <begin position="52"/>
        <end position="151"/>
    </location>
</feature>
<dbReference type="Gene3D" id="3.30.565.10">
    <property type="entry name" value="Histidine kinase-like ATPase, C-terminal domain"/>
    <property type="match status" value="1"/>
</dbReference>
<dbReference type="InterPro" id="IPR036890">
    <property type="entry name" value="HATPase_C_sf"/>
</dbReference>
<evidence type="ECO:0000313" key="4">
    <source>
        <dbReference type="EMBL" id="KIY04134.1"/>
    </source>
</evidence>
<dbReference type="Pfam" id="PF06985">
    <property type="entry name" value="HET"/>
    <property type="match status" value="1"/>
</dbReference>
<feature type="domain" description="Heterokaryon incompatibility" evidence="2">
    <location>
        <begin position="1625"/>
        <end position="1758"/>
    </location>
</feature>
<protein>
    <submittedName>
        <fullName evidence="4">Uncharacterized protein</fullName>
    </submittedName>
</protein>
<dbReference type="InterPro" id="IPR010730">
    <property type="entry name" value="HET"/>
</dbReference>
<dbReference type="PANTHER" id="PTHR24148">
    <property type="entry name" value="ANKYRIN REPEAT DOMAIN-CONTAINING PROTEIN 39 HOMOLOG-RELATED"/>
    <property type="match status" value="1"/>
</dbReference>
<dbReference type="STRING" id="1442371.A0A0D2L4Y2"/>
<feature type="compositionally biased region" description="Low complexity" evidence="1">
    <location>
        <begin position="1176"/>
        <end position="1189"/>
    </location>
</feature>
<dbReference type="VEuPathDB" id="FungiDB:Z520_00826"/>
<feature type="region of interest" description="Disordered" evidence="1">
    <location>
        <begin position="1205"/>
        <end position="1224"/>
    </location>
</feature>
<feature type="compositionally biased region" description="Polar residues" evidence="1">
    <location>
        <begin position="1267"/>
        <end position="1278"/>
    </location>
</feature>
<dbReference type="Proteomes" id="UP000053411">
    <property type="component" value="Unassembled WGS sequence"/>
</dbReference>
<evidence type="ECO:0000313" key="5">
    <source>
        <dbReference type="Proteomes" id="UP000053411"/>
    </source>
</evidence>
<name>A0A0D2L4Y2_9EURO</name>
<dbReference type="Pfam" id="PF26639">
    <property type="entry name" value="Het-6_barrel"/>
    <property type="match status" value="1"/>
</dbReference>
<gene>
    <name evidence="4" type="ORF">Z520_00826</name>
</gene>
<dbReference type="OrthoDB" id="2157530at2759"/>
<dbReference type="GeneID" id="27706572"/>
<keyword evidence="5" id="KW-1185">Reference proteome</keyword>
<feature type="region of interest" description="Disordered" evidence="1">
    <location>
        <begin position="1243"/>
        <end position="1323"/>
    </location>
</feature>
<sequence>MDERPYSCEEADEHIKQIRRTRGVDNDGIQNITSANLEDLEASISILAEGLYEKSTHFLLELIQNADDCAYDTPTPRMLISYLDERLRLDYNEVGFTRRDVEALCRIGRTTKSNSGNKIGEKGIGFKSVFKIADVVSILSGYYSFKFDRTKSNLGMITPECDAFPAKVLPGFTSVILHLRDRRGQTDLVDEMRSMDPRCLLFLRNLKQIHVTVSPPDDHNWEITLSRIDDQSGDEALRTTTLSYGDKSVTYLVHQHIATSLPDEQKRRGREMSAILLAFPHNDAPETELEQQQVYAFLPIRNYGFTFLIHADFLLIANRGDIDSSSQWNLALREAILDAFLKAVLYLHGTAFRYTWPRYLPSGPNTFDFFWKFRTALAVRLLKMAIIETEDGQLKTPTTVRYVPRCFRDENNVPLISSAATKSKYLSHKYSASDIKRLRDIGVTTLSDEEFLDDLRGFLSGRNAAMPEAWHSNIARALLPLTTRFKRKISDLNLILLSNGRRVAASASNIFFPGSSPDNSIPAGIEVFEVHRDISKDHNCQQLYALLGIKQITNPFIQKLILKKHLNDLSGPKTPLCELLSQAHFLFKSGWTNPIDHFWVVTTTGGICRSQEVYVDTDENEKYSASRYLDRKEFPFLNQSYDKGIASEEFLSWRTWLRKTLGLWKIPRLVKTSGNIIHPELSNDFRYILKECSSRQFLVLLKQNWPLYSEYISQTQLSAVRSELSSVRVDCRDGSQHDLKATSTGYFMPEEFRSEYTFLPPILDIPNPQDDGWTFLKVFGVTVNRDLNTYLGILRRIQGRKVSVDFVRWLYERIQGQCEDNPVLVFDTFVHENLVYIPSSSMNDLPNWVNLNKCVWTGPICLMQSHKLSEIHPDHRILFVKYLKVNDAGFETLVLEAKAITPSLPLAHIAGIFKELSKLLPDPVSVKATDAIRSLLALNIFPLDEGGDSSMGFDELSSGTAESEWYIADQAHLRQCFQARVSLLAFAVEDVQAILRLLGILNLKGRLLSKVAKERHKIEGGKARGTETDMLYREKAKFLDRLMPETVRERQQILHHLENVEIWHADSILGGWDIETKNPTSGVTHQESTYLDTQTDRLRIYLRDGLSCPPLELAEQLAAFCGVQDCEALILNIMGQASSTIIEDTLNRRGIPEKREKIPSQAGASPYPAAQHNEGKASANEQSSASAEKAQVRGTPRRFQEKWVGAGADEGQQEDEEPPLKSIIHDEVKIDIDELGMQRQSWEDLPDVNPTDNQDLNEQRTRPAASTKRSVNGENIMSKSKPVGSTLPKESSSRRPNYVPLVDAPTTGEYVLPRGESSRRKRKAVARGGSHGIEALEHPRIVGYPNYIYVTNCEELPPENFSDQPLGGIVLPGRAQISRSGECTVFLAVEPAYKVDSHTEFLGELYVSQLFKRYLGRRYDPDTHWTSRYRREAGHTSFQTEKQSTATFTFSDGSAMTEFLIQSGSGFRRNGDYPNFHIFVKTTNGGQESLFTIRADEMEMIRRYRLLPEDKRPSQVIILVRVYDMESTASASFFIDPWRMYAAGEIQIYAQNGSYIAKTQLASPNLLFKHFEMGVLDDERKYKYEPLEKGAFMRLLRLHPGRGLKALKGKLERVSLEDTKQRYPFTALSYVWGNSLKPYVLAIEGYALRITASLYFALKQLREEKHSILVWADAICIDQDNDIEKGHQVRLMSKIYKSAMRVCAWLGNEADQSNFAIDWLCKIKRTAKPRIEVLYPVWDVIKKFFRRDWFHRVWIIQELVLARHIDLRCGNRKFEWDDIYVPATLCSREAEKSNAALMASVKKTMAPVLSLGGLRRAYRSQANTAAQRELLSLLKDFEHTRSSRRRDKLFAFLGLACDADDSGLDPDYAAPLETVVSKYAAVFVRRGRGMELLYHAGATNLEADARFPSWVPNWVTTTYPRTITTWKSRSGLFSACSHRKDTIRVSPQNGSILTATAYDVDGIAEVGEISFAAGDRTRWLKEVFRFIERVNTYPTKDNPKDLFWKVPIGDALDPPSGSWNEVDFRGFRVSYEALAEFLQMDNDPSDWNVEVAKMRSVAKMKQFFFRPQELRKMMWPFLLTAEEFAQRFVDAKVCRTEKGYIGIVPGAARKGSRVALFLGSAVPFVIDKGKKHPNCYRHLGECYIHGIMHGAANQKSGLFKKPPQDIHLC</sequence>
<dbReference type="PANTHER" id="PTHR24148:SF73">
    <property type="entry name" value="HET DOMAIN PROTEIN (AFU_ORTHOLOGUE AFUA_8G01020)"/>
    <property type="match status" value="1"/>
</dbReference>
<evidence type="ECO:0000259" key="3">
    <source>
        <dbReference type="Pfam" id="PF25794"/>
    </source>
</evidence>
<dbReference type="InterPro" id="IPR052895">
    <property type="entry name" value="HetReg/Transcr_Mod"/>
</dbReference>
<dbReference type="InterPro" id="IPR058210">
    <property type="entry name" value="SACS/Nov_dom"/>
</dbReference>
<organism evidence="4 5">
    <name type="scientific">Fonsecaea multimorphosa CBS 102226</name>
    <dbReference type="NCBI Taxonomy" id="1442371"/>
    <lineage>
        <taxon>Eukaryota</taxon>
        <taxon>Fungi</taxon>
        <taxon>Dikarya</taxon>
        <taxon>Ascomycota</taxon>
        <taxon>Pezizomycotina</taxon>
        <taxon>Eurotiomycetes</taxon>
        <taxon>Chaetothyriomycetidae</taxon>
        <taxon>Chaetothyriales</taxon>
        <taxon>Herpotrichiellaceae</taxon>
        <taxon>Fonsecaea</taxon>
    </lineage>
</organism>
<evidence type="ECO:0000259" key="2">
    <source>
        <dbReference type="Pfam" id="PF06985"/>
    </source>
</evidence>
<feature type="compositionally biased region" description="Basic and acidic residues" evidence="1">
    <location>
        <begin position="1147"/>
        <end position="1158"/>
    </location>
</feature>
<accession>A0A0D2L4Y2</accession>
<dbReference type="Pfam" id="PF25794">
    <property type="entry name" value="SACS"/>
    <property type="match status" value="1"/>
</dbReference>
<dbReference type="EMBL" id="KN848062">
    <property type="protein sequence ID" value="KIY04134.1"/>
    <property type="molecule type" value="Genomic_DNA"/>
</dbReference>
<dbReference type="SUPFAM" id="SSF55874">
    <property type="entry name" value="ATPase domain of HSP90 chaperone/DNA topoisomerase II/histidine kinase"/>
    <property type="match status" value="1"/>
</dbReference>
<proteinExistence type="predicted"/>
<dbReference type="RefSeq" id="XP_016638256.1">
    <property type="nucleotide sequence ID" value="XM_016771346.1"/>
</dbReference>
<dbReference type="NCBIfam" id="NF047352">
    <property type="entry name" value="P_loop_sacsin"/>
    <property type="match status" value="1"/>
</dbReference>
<evidence type="ECO:0000256" key="1">
    <source>
        <dbReference type="SAM" id="MobiDB-lite"/>
    </source>
</evidence>